<gene>
    <name evidence="4" type="ORF">EQG63_03465</name>
</gene>
<dbReference type="OrthoDB" id="981213at2"/>
<feature type="chain" id="PRO_5020757408" description="tRNA (Guanine-N1)-methyltransferase" evidence="3">
    <location>
        <begin position="25"/>
        <end position="204"/>
    </location>
</feature>
<evidence type="ECO:0000256" key="1">
    <source>
        <dbReference type="SAM" id="Coils"/>
    </source>
</evidence>
<keyword evidence="2" id="KW-1133">Transmembrane helix</keyword>
<sequence length="204" mass="23754">MKIIAIQRWQLLLFLLFIGTITTAQETPSTSTTIINQFDHILTQSESYRDLQIVKRKWIENLKESVTHSYSNLEAQLTDSKAMVQQQKSEIENLKTKLEQTNASLSKYTNAGPTVIFLGIEFNQFVFGTLFSILFFGSLILTCIFAIKYNKSNELTLNAKSVLVELEEEYQEYKRKTIEREQKISRQLQDEINKQKHFIQMKVS</sequence>
<reference evidence="5" key="1">
    <citation type="submission" date="2019-01" db="EMBL/GenBank/DDBJ databases">
        <title>Cytophagaceae bacterium strain CAR-16.</title>
        <authorList>
            <person name="Chen W.-M."/>
        </authorList>
    </citation>
    <scope>NUCLEOTIDE SEQUENCE [LARGE SCALE GENOMIC DNA]</scope>
    <source>
        <strain evidence="5">LLJ-11</strain>
    </source>
</reference>
<proteinExistence type="predicted"/>
<dbReference type="AlphaFoldDB" id="A0A4Q1K5E2"/>
<evidence type="ECO:0000313" key="4">
    <source>
        <dbReference type="EMBL" id="RXR21008.1"/>
    </source>
</evidence>
<keyword evidence="2" id="KW-0812">Transmembrane</keyword>
<feature type="signal peptide" evidence="3">
    <location>
        <begin position="1"/>
        <end position="24"/>
    </location>
</feature>
<comment type="caution">
    <text evidence="4">The sequence shown here is derived from an EMBL/GenBank/DDBJ whole genome shotgun (WGS) entry which is preliminary data.</text>
</comment>
<keyword evidence="2" id="KW-0472">Membrane</keyword>
<evidence type="ECO:0000256" key="3">
    <source>
        <dbReference type="SAM" id="SignalP"/>
    </source>
</evidence>
<keyword evidence="1" id="KW-0175">Coiled coil</keyword>
<dbReference type="Proteomes" id="UP000290283">
    <property type="component" value="Unassembled WGS sequence"/>
</dbReference>
<feature type="transmembrane region" description="Helical" evidence="2">
    <location>
        <begin position="125"/>
        <end position="147"/>
    </location>
</feature>
<protein>
    <recommendedName>
        <fullName evidence="6">tRNA (Guanine-N1)-methyltransferase</fullName>
    </recommendedName>
</protein>
<dbReference type="EMBL" id="SBKO01000001">
    <property type="protein sequence ID" value="RXR21008.1"/>
    <property type="molecule type" value="Genomic_DNA"/>
</dbReference>
<keyword evidence="5" id="KW-1185">Reference proteome</keyword>
<accession>A0A4Q1K5E2</accession>
<feature type="coiled-coil region" evidence="1">
    <location>
        <begin position="70"/>
        <end position="111"/>
    </location>
</feature>
<evidence type="ECO:0008006" key="6">
    <source>
        <dbReference type="Google" id="ProtNLM"/>
    </source>
</evidence>
<evidence type="ECO:0000313" key="5">
    <source>
        <dbReference type="Proteomes" id="UP000290283"/>
    </source>
</evidence>
<keyword evidence="3" id="KW-0732">Signal</keyword>
<dbReference type="RefSeq" id="WP_129434463.1">
    <property type="nucleotide sequence ID" value="NZ_SBKO01000001.1"/>
</dbReference>
<name>A0A4Q1K5E2_9FLAO</name>
<organism evidence="4 5">
    <name type="scientific">Flavobacterium amnicola</name>
    <dbReference type="NCBI Taxonomy" id="2506422"/>
    <lineage>
        <taxon>Bacteria</taxon>
        <taxon>Pseudomonadati</taxon>
        <taxon>Bacteroidota</taxon>
        <taxon>Flavobacteriia</taxon>
        <taxon>Flavobacteriales</taxon>
        <taxon>Flavobacteriaceae</taxon>
        <taxon>Flavobacterium</taxon>
    </lineage>
</organism>
<dbReference type="SUPFAM" id="SSF58100">
    <property type="entry name" value="Bacterial hemolysins"/>
    <property type="match status" value="1"/>
</dbReference>
<evidence type="ECO:0000256" key="2">
    <source>
        <dbReference type="SAM" id="Phobius"/>
    </source>
</evidence>
<feature type="coiled-coil region" evidence="1">
    <location>
        <begin position="156"/>
        <end position="183"/>
    </location>
</feature>